<proteinExistence type="predicted"/>
<dbReference type="Pfam" id="PF03366">
    <property type="entry name" value="YEATS"/>
    <property type="match status" value="1"/>
</dbReference>
<dbReference type="EMBL" id="LVZM01023191">
    <property type="protein sequence ID" value="OUC40177.1"/>
    <property type="molecule type" value="Genomic_DNA"/>
</dbReference>
<protein>
    <recommendedName>
        <fullName evidence="4">YEATS domain-containing protein</fullName>
    </recommendedName>
</protein>
<dbReference type="Proteomes" id="UP000243006">
    <property type="component" value="Unassembled WGS sequence"/>
</dbReference>
<evidence type="ECO:0000259" key="4">
    <source>
        <dbReference type="PROSITE" id="PS51037"/>
    </source>
</evidence>
<feature type="domain" description="YEATS" evidence="4">
    <location>
        <begin position="102"/>
        <end position="247"/>
    </location>
</feature>
<keyword evidence="1 2" id="KW-0539">Nucleus</keyword>
<accession>A0A1Y3E8L0</accession>
<dbReference type="PROSITE" id="PS51037">
    <property type="entry name" value="YEATS"/>
    <property type="match status" value="1"/>
</dbReference>
<keyword evidence="3" id="KW-0732">Signal</keyword>
<reference evidence="5 6" key="1">
    <citation type="submission" date="2015-04" db="EMBL/GenBank/DDBJ databases">
        <title>Draft genome of the roundworm Trichinella nativa.</title>
        <authorList>
            <person name="Mitreva M."/>
        </authorList>
    </citation>
    <scope>NUCLEOTIDE SEQUENCE [LARGE SCALE GENOMIC DNA]</scope>
    <source>
        <strain evidence="5 6">ISS45</strain>
    </source>
</reference>
<name>A0A1Y3E8L0_9BILA</name>
<dbReference type="InterPro" id="IPR038704">
    <property type="entry name" value="YEAST_sf"/>
</dbReference>
<evidence type="ECO:0000256" key="3">
    <source>
        <dbReference type="SAM" id="SignalP"/>
    </source>
</evidence>
<organism evidence="5 6">
    <name type="scientific">Trichinella nativa</name>
    <dbReference type="NCBI Taxonomy" id="6335"/>
    <lineage>
        <taxon>Eukaryota</taxon>
        <taxon>Metazoa</taxon>
        <taxon>Ecdysozoa</taxon>
        <taxon>Nematoda</taxon>
        <taxon>Enoplea</taxon>
        <taxon>Dorylaimia</taxon>
        <taxon>Trichinellida</taxon>
        <taxon>Trichinellidae</taxon>
        <taxon>Trichinella</taxon>
    </lineage>
</organism>
<gene>
    <name evidence="5" type="ORF">D917_04298</name>
</gene>
<feature type="signal peptide" evidence="3">
    <location>
        <begin position="1"/>
        <end position="22"/>
    </location>
</feature>
<comment type="subcellular location">
    <subcellularLocation>
        <location evidence="2">Nucleus</location>
    </subcellularLocation>
</comment>
<feature type="chain" id="PRO_5010993309" description="YEATS domain-containing protein" evidence="3">
    <location>
        <begin position="23"/>
        <end position="247"/>
    </location>
</feature>
<comment type="caution">
    <text evidence="5">The sequence shown here is derived from an EMBL/GenBank/DDBJ whole genome shotgun (WGS) entry which is preliminary data.</text>
</comment>
<dbReference type="AlphaFoldDB" id="A0A1Y3E8L0"/>
<sequence>MTIWQRLLLNQSIAFYCTFAASSEIIKSDRQWNVNYVQFQLQNTVILASVQLCLQCHDDDDVLLAGWISIASIGSEVSLIIFHHKYRNKHISIESSCWRTAMVEQEKLVLRLHIGHESVMLQPPHTTTPFAHTHRWTVFVRGHNGLRVDNGLIQKVIFQLHADFKCSRREINFQDEITRFTFNGACCSRFGEILAKGSFHQKTNTSSRLEENFHFITPRGKCIEIESLSLNISNQCSPFPRARWLCF</sequence>
<dbReference type="GO" id="GO:0005634">
    <property type="term" value="C:nucleus"/>
    <property type="evidence" value="ECO:0007669"/>
    <property type="project" value="UniProtKB-SubCell"/>
</dbReference>
<dbReference type="InterPro" id="IPR055129">
    <property type="entry name" value="YEATS_dom"/>
</dbReference>
<dbReference type="Gene3D" id="2.60.40.1970">
    <property type="entry name" value="YEATS domain"/>
    <property type="match status" value="1"/>
</dbReference>
<evidence type="ECO:0000313" key="6">
    <source>
        <dbReference type="Proteomes" id="UP000243006"/>
    </source>
</evidence>
<evidence type="ECO:0000256" key="1">
    <source>
        <dbReference type="ARBA" id="ARBA00023242"/>
    </source>
</evidence>
<evidence type="ECO:0000256" key="2">
    <source>
        <dbReference type="PROSITE-ProRule" id="PRU00376"/>
    </source>
</evidence>
<evidence type="ECO:0000313" key="5">
    <source>
        <dbReference type="EMBL" id="OUC40177.1"/>
    </source>
</evidence>